<sequence>MHLTGTDFIKEEGWDDYKELREIPDLSVELGVLYERTLPQYYATLDIRLLAAAIDYFFAFAIYCMIAFAYLMLASEKLEQGQLLLFGLILVPVLKFMLNVLGEGSAKNASPGKLLLQIKVTDTRGNPIGFGRALWRNVAKLTCILTLGVGYLAGFLDRKQQCFHDKLAKTLVIKGRLI</sequence>
<evidence type="ECO:0000256" key="6">
    <source>
        <dbReference type="SAM" id="Phobius"/>
    </source>
</evidence>
<comment type="caution">
    <text evidence="8">The sequence shown here is derived from an EMBL/GenBank/DDBJ whole genome shotgun (WGS) entry which is preliminary data.</text>
</comment>
<evidence type="ECO:0000313" key="8">
    <source>
        <dbReference type="EMBL" id="GAA4784533.1"/>
    </source>
</evidence>
<evidence type="ECO:0000256" key="2">
    <source>
        <dbReference type="ARBA" id="ARBA00022475"/>
    </source>
</evidence>
<keyword evidence="2" id="KW-1003">Cell membrane</keyword>
<comment type="subcellular location">
    <subcellularLocation>
        <location evidence="1">Cell membrane</location>
        <topology evidence="1">Multi-pass membrane protein</topology>
    </subcellularLocation>
</comment>
<evidence type="ECO:0000256" key="4">
    <source>
        <dbReference type="ARBA" id="ARBA00022989"/>
    </source>
</evidence>
<keyword evidence="5 6" id="KW-0472">Membrane</keyword>
<name>A0ABP9APR2_9SPHI</name>
<proteinExistence type="predicted"/>
<dbReference type="PANTHER" id="PTHR36115">
    <property type="entry name" value="PROLINE-RICH ANTIGEN HOMOLOG-RELATED"/>
    <property type="match status" value="1"/>
</dbReference>
<feature type="transmembrane region" description="Helical" evidence="6">
    <location>
        <begin position="49"/>
        <end position="71"/>
    </location>
</feature>
<reference evidence="9" key="1">
    <citation type="journal article" date="2019" name="Int. J. Syst. Evol. Microbiol.">
        <title>The Global Catalogue of Microorganisms (GCM) 10K type strain sequencing project: providing services to taxonomists for standard genome sequencing and annotation.</title>
        <authorList>
            <consortium name="The Broad Institute Genomics Platform"/>
            <consortium name="The Broad Institute Genome Sequencing Center for Infectious Disease"/>
            <person name="Wu L."/>
            <person name="Ma J."/>
        </authorList>
    </citation>
    <scope>NUCLEOTIDE SEQUENCE [LARGE SCALE GENOMIC DNA]</scope>
    <source>
        <strain evidence="9">JCM 18200</strain>
    </source>
</reference>
<feature type="domain" description="RDD" evidence="7">
    <location>
        <begin position="42"/>
        <end position="169"/>
    </location>
</feature>
<gene>
    <name evidence="8" type="ORF">GCM10023231_10320</name>
</gene>
<evidence type="ECO:0000256" key="3">
    <source>
        <dbReference type="ARBA" id="ARBA00022692"/>
    </source>
</evidence>
<keyword evidence="9" id="KW-1185">Reference proteome</keyword>
<evidence type="ECO:0000259" key="7">
    <source>
        <dbReference type="Pfam" id="PF06271"/>
    </source>
</evidence>
<dbReference type="Pfam" id="PF06271">
    <property type="entry name" value="RDD"/>
    <property type="match status" value="1"/>
</dbReference>
<organism evidence="8 9">
    <name type="scientific">Olivibacter ginsenosidimutans</name>
    <dbReference type="NCBI Taxonomy" id="1176537"/>
    <lineage>
        <taxon>Bacteria</taxon>
        <taxon>Pseudomonadati</taxon>
        <taxon>Bacteroidota</taxon>
        <taxon>Sphingobacteriia</taxon>
        <taxon>Sphingobacteriales</taxon>
        <taxon>Sphingobacteriaceae</taxon>
        <taxon>Olivibacter</taxon>
    </lineage>
</organism>
<dbReference type="InterPro" id="IPR010432">
    <property type="entry name" value="RDD"/>
</dbReference>
<dbReference type="InterPro" id="IPR051791">
    <property type="entry name" value="Pra-immunoreactive"/>
</dbReference>
<protein>
    <recommendedName>
        <fullName evidence="7">RDD domain-containing protein</fullName>
    </recommendedName>
</protein>
<keyword evidence="3 6" id="KW-0812">Transmembrane</keyword>
<keyword evidence="4 6" id="KW-1133">Transmembrane helix</keyword>
<dbReference type="Proteomes" id="UP001501411">
    <property type="component" value="Unassembled WGS sequence"/>
</dbReference>
<evidence type="ECO:0000313" key="9">
    <source>
        <dbReference type="Proteomes" id="UP001501411"/>
    </source>
</evidence>
<dbReference type="EMBL" id="BAABIQ010000005">
    <property type="protein sequence ID" value="GAA4784533.1"/>
    <property type="molecule type" value="Genomic_DNA"/>
</dbReference>
<feature type="transmembrane region" description="Helical" evidence="6">
    <location>
        <begin position="83"/>
        <end position="101"/>
    </location>
</feature>
<accession>A0ABP9APR2</accession>
<evidence type="ECO:0000256" key="1">
    <source>
        <dbReference type="ARBA" id="ARBA00004651"/>
    </source>
</evidence>
<evidence type="ECO:0000256" key="5">
    <source>
        <dbReference type="ARBA" id="ARBA00023136"/>
    </source>
</evidence>
<feature type="transmembrane region" description="Helical" evidence="6">
    <location>
        <begin position="138"/>
        <end position="156"/>
    </location>
</feature>